<dbReference type="EMBL" id="SRYA01000024">
    <property type="protein sequence ID" value="TGY95766.1"/>
    <property type="molecule type" value="Genomic_DNA"/>
</dbReference>
<evidence type="ECO:0000313" key="1">
    <source>
        <dbReference type="EMBL" id="TGY95766.1"/>
    </source>
</evidence>
<keyword evidence="2" id="KW-1185">Reference proteome</keyword>
<evidence type="ECO:0000313" key="2">
    <source>
        <dbReference type="Proteomes" id="UP000304953"/>
    </source>
</evidence>
<protein>
    <submittedName>
        <fullName evidence="1">Flagellar protein</fullName>
    </submittedName>
</protein>
<keyword evidence="1" id="KW-0969">Cilium</keyword>
<reference evidence="1" key="1">
    <citation type="submission" date="2019-04" db="EMBL/GenBank/DDBJ databases">
        <title>Microbes associate with the intestines of laboratory mice.</title>
        <authorList>
            <person name="Navarre W."/>
            <person name="Wong E."/>
            <person name="Huang K."/>
            <person name="Tropini C."/>
            <person name="Ng K."/>
            <person name="Yu B."/>
        </authorList>
    </citation>
    <scope>NUCLEOTIDE SEQUENCE</scope>
    <source>
        <strain evidence="1">NM01_1-7b</strain>
    </source>
</reference>
<sequence>MEVRNCKGCGRLFNYLQGPHLCPGCMAELEDKFQQVKEFLRENPKAPLNVIAETNEVSVKQIKQWVREERLTFTEESQITLECEACGGKVLTGRFCDKCRANLQNEFSGAIKRPTGSVATKKNTSTKDRMRFLDN</sequence>
<comment type="caution">
    <text evidence="1">The sequence shown here is derived from an EMBL/GenBank/DDBJ whole genome shotgun (WGS) entry which is preliminary data.</text>
</comment>
<organism evidence="1 2">
    <name type="scientific">Petralouisia muris</name>
    <dbReference type="NCBI Taxonomy" id="3032872"/>
    <lineage>
        <taxon>Bacteria</taxon>
        <taxon>Bacillati</taxon>
        <taxon>Bacillota</taxon>
        <taxon>Clostridia</taxon>
        <taxon>Lachnospirales</taxon>
        <taxon>Lachnospiraceae</taxon>
        <taxon>Petralouisia</taxon>
    </lineage>
</organism>
<accession>A0AC61RV63</accession>
<name>A0AC61RV63_9FIRM</name>
<keyword evidence="1" id="KW-0282">Flagellum</keyword>
<keyword evidence="1" id="KW-0966">Cell projection</keyword>
<proteinExistence type="predicted"/>
<dbReference type="Proteomes" id="UP000304953">
    <property type="component" value="Unassembled WGS sequence"/>
</dbReference>
<gene>
    <name evidence="1" type="ORF">E5329_13050</name>
</gene>